<evidence type="ECO:0000313" key="3">
    <source>
        <dbReference type="Proteomes" id="UP000034287"/>
    </source>
</evidence>
<dbReference type="AlphaFoldDB" id="A0A0M2SQ61"/>
<proteinExistence type="predicted"/>
<organism evidence="2 3">
    <name type="scientific">Salinicoccus sediminis</name>
    <dbReference type="NCBI Taxonomy" id="1432562"/>
    <lineage>
        <taxon>Bacteria</taxon>
        <taxon>Bacillati</taxon>
        <taxon>Bacillota</taxon>
        <taxon>Bacilli</taxon>
        <taxon>Bacillales</taxon>
        <taxon>Staphylococcaceae</taxon>
        <taxon>Salinicoccus</taxon>
    </lineage>
</organism>
<evidence type="ECO:0008006" key="4">
    <source>
        <dbReference type="Google" id="ProtNLM"/>
    </source>
</evidence>
<dbReference type="PATRIC" id="fig|1432562.3.peg.1374"/>
<dbReference type="RefSeq" id="WP_046514836.1">
    <property type="nucleotide sequence ID" value="NZ_LAYZ01000003.1"/>
</dbReference>
<evidence type="ECO:0000313" key="2">
    <source>
        <dbReference type="EMBL" id="KKK34750.1"/>
    </source>
</evidence>
<reference evidence="2 3" key="1">
    <citation type="submission" date="2015-04" db="EMBL/GenBank/DDBJ databases">
        <title>Taxonomic description and genome sequence of Salinicoccus sediminis sp. nov., a novel hyper halotolerant bacterium isolated from marine sediment.</title>
        <authorList>
            <person name="Mathan Kumar R."/>
            <person name="Kaur G."/>
            <person name="Kumar N."/>
            <person name="Kumar A."/>
            <person name="Singh N.K."/>
            <person name="Kaur N."/>
            <person name="Mayilraj S."/>
        </authorList>
    </citation>
    <scope>NUCLEOTIDE SEQUENCE [LARGE SCALE GENOMIC DNA]</scope>
    <source>
        <strain evidence="2 3">SV-16</strain>
    </source>
</reference>
<comment type="caution">
    <text evidence="2">The sequence shown here is derived from an EMBL/GenBank/DDBJ whole genome shotgun (WGS) entry which is preliminary data.</text>
</comment>
<sequence>MRLLLFVILSGIIIVGCNQEQQSEDENATRNETSEEDSAENNTSEEESSEESEAMADSSGEPEDDNIEGDGNPEESEEKPPEDLLGGTSFKDGYWINYKGEDDPRNHMMRSDYIDYDPEKDYTVTVASYVSYYYGEEFIKTNSYGHGGPKIIEKVPEADRVIISVEKVRSDELEFYDAAMEGAAKGEEVNTTPEEFVGRGRLVEENLSGQIMFGQEFLAEENLMRGEVIDENGNFVEEEDHAVTEALEYDPSASYAITVPASISYYRGSEFMETMEIEDAPAYIPAVDGANYINISFDEEFIYELNVIEVE</sequence>
<name>A0A0M2SQ61_9STAP</name>
<dbReference type="EMBL" id="LAYZ01000003">
    <property type="protein sequence ID" value="KKK34750.1"/>
    <property type="molecule type" value="Genomic_DNA"/>
</dbReference>
<keyword evidence="3" id="KW-1185">Reference proteome</keyword>
<accession>A0A0M2SQ61</accession>
<feature type="compositionally biased region" description="Acidic residues" evidence="1">
    <location>
        <begin position="34"/>
        <end position="77"/>
    </location>
</feature>
<dbReference type="Proteomes" id="UP000034287">
    <property type="component" value="Unassembled WGS sequence"/>
</dbReference>
<dbReference type="PROSITE" id="PS51257">
    <property type="entry name" value="PROKAR_LIPOPROTEIN"/>
    <property type="match status" value="1"/>
</dbReference>
<feature type="region of interest" description="Disordered" evidence="1">
    <location>
        <begin position="20"/>
        <end position="90"/>
    </location>
</feature>
<evidence type="ECO:0000256" key="1">
    <source>
        <dbReference type="SAM" id="MobiDB-lite"/>
    </source>
</evidence>
<protein>
    <recommendedName>
        <fullName evidence="4">Lipoprotein</fullName>
    </recommendedName>
</protein>
<gene>
    <name evidence="2" type="ORF">WN59_06900</name>
</gene>
<dbReference type="OrthoDB" id="2389465at2"/>